<evidence type="ECO:0000256" key="9">
    <source>
        <dbReference type="RuleBase" id="RU365067"/>
    </source>
</evidence>
<keyword evidence="6 9" id="KW-1133">Transmembrane helix</keyword>
<protein>
    <recommendedName>
        <fullName evidence="9">Protein RFT1 homolog</fullName>
    </recommendedName>
</protein>
<feature type="transmembrane region" description="Helical" evidence="9">
    <location>
        <begin position="177"/>
        <end position="196"/>
    </location>
</feature>
<feature type="transmembrane region" description="Helical" evidence="9">
    <location>
        <begin position="351"/>
        <end position="368"/>
    </location>
</feature>
<feature type="transmembrane region" description="Helical" evidence="9">
    <location>
        <begin position="389"/>
        <end position="407"/>
    </location>
</feature>
<evidence type="ECO:0000256" key="3">
    <source>
        <dbReference type="ARBA" id="ARBA00010288"/>
    </source>
</evidence>
<dbReference type="PANTHER" id="PTHR13117">
    <property type="entry name" value="ENDOPLASMIC RETICULUM MULTISPAN TRANSMEMBRANE PROTEIN-RELATED"/>
    <property type="match status" value="1"/>
</dbReference>
<proteinExistence type="inferred from homology"/>
<evidence type="ECO:0000256" key="1">
    <source>
        <dbReference type="ARBA" id="ARBA00004477"/>
    </source>
</evidence>
<dbReference type="AlphaFoldDB" id="A0A2P6NYE1"/>
<name>A0A2P6NYE1_9EUKA</name>
<keyword evidence="11" id="KW-1185">Reference proteome</keyword>
<dbReference type="STRING" id="1890364.A0A2P6NYE1"/>
<reference evidence="10 11" key="1">
    <citation type="journal article" date="2018" name="Genome Biol. Evol.">
        <title>Multiple Roots of Fruiting Body Formation in Amoebozoa.</title>
        <authorList>
            <person name="Hillmann F."/>
            <person name="Forbes G."/>
            <person name="Novohradska S."/>
            <person name="Ferling I."/>
            <person name="Riege K."/>
            <person name="Groth M."/>
            <person name="Westermann M."/>
            <person name="Marz M."/>
            <person name="Spaller T."/>
            <person name="Winckler T."/>
            <person name="Schaap P."/>
            <person name="Glockner G."/>
        </authorList>
    </citation>
    <scope>NUCLEOTIDE SEQUENCE [LARGE SCALE GENOMIC DNA]</scope>
    <source>
        <strain evidence="10 11">Jena</strain>
    </source>
</reference>
<gene>
    <name evidence="10" type="ORF">PROFUN_02251</name>
</gene>
<accession>A0A2P6NYE1</accession>
<feature type="transmembrane region" description="Helical" evidence="9">
    <location>
        <begin position="446"/>
        <end position="464"/>
    </location>
</feature>
<dbReference type="GO" id="GO:0006488">
    <property type="term" value="P:dolichol-linked oligosaccharide biosynthetic process"/>
    <property type="evidence" value="ECO:0007669"/>
    <property type="project" value="InterPro"/>
</dbReference>
<dbReference type="Pfam" id="PF04506">
    <property type="entry name" value="Rft-1"/>
    <property type="match status" value="1"/>
</dbReference>
<dbReference type="GO" id="GO:0034203">
    <property type="term" value="P:glycolipid translocation"/>
    <property type="evidence" value="ECO:0007669"/>
    <property type="project" value="TreeGrafter"/>
</dbReference>
<comment type="function">
    <text evidence="8 9">Intramembrane glycolipid transporter that operates in the biosynthetic pathway of dolichol-linked oligosaccharides, the glycan precursors employed in protein asparagine (N)-glycosylation. The sequential addition of sugars to dolichol pyrophosphate produces dolichol-linked oligosaccharides containing fourteen sugars, including two GlcNAcs, nine mannoses and three glucoses. Once assembled, the oligosaccharide is transferred from the lipid to nascent proteins by oligosaccharyltransferases. The assembly of dolichol-linked oligosaccharides begins on the cytosolic side of the endoplasmic reticulum membrane and finishes in its lumen. RFT1 could mediate the translocation of the cytosolically oriented intermediate DolPP-GlcNAc2Man5, produced by ALG11, into the ER lumen where dolichol-linked oligosaccharides assembly continues. However, the intramembrane lipid transporter activity could not be confirmed in vitro.</text>
</comment>
<keyword evidence="5" id="KW-0256">Endoplasmic reticulum</keyword>
<dbReference type="OrthoDB" id="9979195at2759"/>
<comment type="subcellular location">
    <subcellularLocation>
        <location evidence="1 9">Endoplasmic reticulum membrane</location>
        <topology evidence="1 9">Multi-pass membrane protein</topology>
    </subcellularLocation>
</comment>
<sequence length="494" mass="55526">MSSDAGKGQALGWMAGFMLVQAITRAFHFILNFLLISFLSPEDLGLSSLQLPLVTMIMTRIAKEALHRAAVREQGEKGKNNMMVLVWWSIPVTILLSSLLCWSFVHSSLVVKENPWMVRGLICWLISSWLELAVEPVIIYLESCLVINVTVAVEVISLAVHGVATFLMLYYGERYLVQSYGQLLFTLCSFVGYYIYALSQRDVWTKIWPSSFRLNQEMWEVQGFVTQSIGKYFTAEGERGILFWVGTPQQQAPWPSWQGASLGTFEFVNNLGSIVARIIFLPIEKTAFVMFSKQKGSSESDVNQRKQMWTMLLTMSTFISLTYLSTCYNYIHLLVHLAYGPKWSSSNAPDLLALYGVYLLLIGVNGLVEALRDSVASTEKIKQQARYTFAIVAFYVLQGCLLTYYLGEGGLILASCLSVVQRIIFNVRFFPSEVFPLSLGLPETKTSAMFLFLFVSGYVTRTILGPHNIKLLGFGVAQGESPSSDRNMTMMDDM</sequence>
<comment type="similarity">
    <text evidence="3 9">Belongs to the RFT1 family.</text>
</comment>
<feature type="transmembrane region" description="Helical" evidence="9">
    <location>
        <begin position="117"/>
        <end position="134"/>
    </location>
</feature>
<dbReference type="PANTHER" id="PTHR13117:SF5">
    <property type="entry name" value="PROTEIN RFT1 HOMOLOG"/>
    <property type="match status" value="1"/>
</dbReference>
<evidence type="ECO:0000256" key="2">
    <source>
        <dbReference type="ARBA" id="ARBA00004922"/>
    </source>
</evidence>
<organism evidence="10 11">
    <name type="scientific">Planoprotostelium fungivorum</name>
    <dbReference type="NCBI Taxonomy" id="1890364"/>
    <lineage>
        <taxon>Eukaryota</taxon>
        <taxon>Amoebozoa</taxon>
        <taxon>Evosea</taxon>
        <taxon>Variosea</taxon>
        <taxon>Cavosteliida</taxon>
        <taxon>Cavosteliaceae</taxon>
        <taxon>Planoprotostelium</taxon>
    </lineage>
</organism>
<keyword evidence="4 9" id="KW-0812">Transmembrane</keyword>
<dbReference type="EMBL" id="MDYQ01000006">
    <property type="protein sequence ID" value="PRP88973.1"/>
    <property type="molecule type" value="Genomic_DNA"/>
</dbReference>
<feature type="transmembrane region" description="Helical" evidence="9">
    <location>
        <begin position="146"/>
        <end position="171"/>
    </location>
</feature>
<dbReference type="InterPro" id="IPR007594">
    <property type="entry name" value="RFT1"/>
</dbReference>
<feature type="transmembrane region" description="Helical" evidence="9">
    <location>
        <begin position="83"/>
        <end position="105"/>
    </location>
</feature>
<feature type="transmembrane region" description="Helical" evidence="9">
    <location>
        <begin position="309"/>
        <end position="331"/>
    </location>
</feature>
<evidence type="ECO:0000313" key="11">
    <source>
        <dbReference type="Proteomes" id="UP000241769"/>
    </source>
</evidence>
<evidence type="ECO:0000256" key="8">
    <source>
        <dbReference type="ARBA" id="ARBA00045912"/>
    </source>
</evidence>
<dbReference type="GO" id="GO:0005789">
    <property type="term" value="C:endoplasmic reticulum membrane"/>
    <property type="evidence" value="ECO:0007669"/>
    <property type="project" value="UniProtKB-SubCell"/>
</dbReference>
<evidence type="ECO:0000256" key="5">
    <source>
        <dbReference type="ARBA" id="ARBA00022824"/>
    </source>
</evidence>
<dbReference type="InParanoid" id="A0A2P6NYE1"/>
<dbReference type="Proteomes" id="UP000241769">
    <property type="component" value="Unassembled WGS sequence"/>
</dbReference>
<keyword evidence="7 9" id="KW-0472">Membrane</keyword>
<comment type="pathway">
    <text evidence="2">Protein modification; protein glycosylation.</text>
</comment>
<evidence type="ECO:0000256" key="4">
    <source>
        <dbReference type="ARBA" id="ARBA00022692"/>
    </source>
</evidence>
<comment type="caution">
    <text evidence="9">Lacks conserved residue(s) required for the propagation of feature annotation.</text>
</comment>
<evidence type="ECO:0000313" key="10">
    <source>
        <dbReference type="EMBL" id="PRP88973.1"/>
    </source>
</evidence>
<comment type="caution">
    <text evidence="10">The sequence shown here is derived from an EMBL/GenBank/DDBJ whole genome shotgun (WGS) entry which is preliminary data.</text>
</comment>
<evidence type="ECO:0000256" key="6">
    <source>
        <dbReference type="ARBA" id="ARBA00022989"/>
    </source>
</evidence>
<dbReference type="FunCoup" id="A0A2P6NYE1">
    <property type="interactions" value="641"/>
</dbReference>
<feature type="transmembrane region" description="Helical" evidence="9">
    <location>
        <begin position="12"/>
        <end position="38"/>
    </location>
</feature>
<evidence type="ECO:0000256" key="7">
    <source>
        <dbReference type="ARBA" id="ARBA00023136"/>
    </source>
</evidence>